<dbReference type="Proteomes" id="UP001596415">
    <property type="component" value="Unassembled WGS sequence"/>
</dbReference>
<comment type="caution">
    <text evidence="3">The sequence shown here is derived from an EMBL/GenBank/DDBJ whole genome shotgun (WGS) entry which is preliminary data.</text>
</comment>
<reference evidence="4" key="1">
    <citation type="journal article" date="2019" name="Int. J. Syst. Evol. Microbiol.">
        <title>The Global Catalogue of Microorganisms (GCM) 10K type strain sequencing project: providing services to taxonomists for standard genome sequencing and annotation.</title>
        <authorList>
            <consortium name="The Broad Institute Genomics Platform"/>
            <consortium name="The Broad Institute Genome Sequencing Center for Infectious Disease"/>
            <person name="Wu L."/>
            <person name="Ma J."/>
        </authorList>
    </citation>
    <scope>NUCLEOTIDE SEQUENCE [LARGE SCALE GENOMIC DNA]</scope>
    <source>
        <strain evidence="4">CGMCC 1.16306</strain>
    </source>
</reference>
<dbReference type="PANTHER" id="PTHR11712:SF336">
    <property type="entry name" value="3-OXOACYL-[ACYL-CARRIER-PROTEIN] SYNTHASE, MITOCHONDRIAL"/>
    <property type="match status" value="1"/>
</dbReference>
<evidence type="ECO:0000256" key="1">
    <source>
        <dbReference type="ARBA" id="ARBA00022679"/>
    </source>
</evidence>
<name>A0ABW2MUX0_9FLAO</name>
<feature type="domain" description="Beta-ketoacyl synthase-like N-terminal" evidence="2">
    <location>
        <begin position="43"/>
        <end position="194"/>
    </location>
</feature>
<evidence type="ECO:0000259" key="2">
    <source>
        <dbReference type="Pfam" id="PF13723"/>
    </source>
</evidence>
<dbReference type="InterPro" id="IPR014030">
    <property type="entry name" value="Ketoacyl_synth_N"/>
</dbReference>
<organism evidence="3 4">
    <name type="scientific">Jejudonia soesokkakensis</name>
    <dbReference type="NCBI Taxonomy" id="1323432"/>
    <lineage>
        <taxon>Bacteria</taxon>
        <taxon>Pseudomonadati</taxon>
        <taxon>Bacteroidota</taxon>
        <taxon>Flavobacteriia</taxon>
        <taxon>Flavobacteriales</taxon>
        <taxon>Flavobacteriaceae</taxon>
        <taxon>Jejudonia</taxon>
    </lineage>
</organism>
<keyword evidence="1" id="KW-0808">Transferase</keyword>
<gene>
    <name evidence="3" type="ORF">ACFQO1_09530</name>
</gene>
<evidence type="ECO:0000313" key="4">
    <source>
        <dbReference type="Proteomes" id="UP001596415"/>
    </source>
</evidence>
<dbReference type="InterPro" id="IPR016039">
    <property type="entry name" value="Thiolase-like"/>
</dbReference>
<dbReference type="SUPFAM" id="SSF53901">
    <property type="entry name" value="Thiolase-like"/>
    <property type="match status" value="1"/>
</dbReference>
<evidence type="ECO:0000313" key="3">
    <source>
        <dbReference type="EMBL" id="MFC7357927.1"/>
    </source>
</evidence>
<protein>
    <submittedName>
        <fullName evidence="3">Beta-ketoacyl synthase chain length factor</fullName>
    </submittedName>
</protein>
<dbReference type="Pfam" id="PF13723">
    <property type="entry name" value="Ketoacyl-synt_2"/>
    <property type="match status" value="1"/>
</dbReference>
<dbReference type="InterPro" id="IPR000794">
    <property type="entry name" value="Beta-ketoacyl_synthase"/>
</dbReference>
<dbReference type="EMBL" id="JBHTBN010000004">
    <property type="protein sequence ID" value="MFC7357927.1"/>
    <property type="molecule type" value="Genomic_DNA"/>
</dbReference>
<sequence length="339" mass="36603">MKSLYIHSAVAISAQNTFEFSGELSEVNKAIDGKLKAIHPSYRDYIPPAASRRMAPVVKMGVAAATKALQEAEVGMPEAILVGSGLGCMEDTEKFLNSLIDNDEAFMTPTAFIQSTHNTVGAQIALGLGCKNYNNTYVHGNLSFESALLDAQLLIEEGQQGAILVGGVDELGNEFANYLQQLEEEKSDGSTVPIGEGASFFVVSSEKKEGSVELKGMNTIQSVSEAQLIVRLEQFLKQQQLQKKDIDALITGNDGACSDTYFDTAISLLPKATSLKYKPIVGTYFTASAFSCWLGFQLVKKQTLPEAFGSINAGKEFKNVLLYNQSQGAEHSLILISKC</sequence>
<dbReference type="PANTHER" id="PTHR11712">
    <property type="entry name" value="POLYKETIDE SYNTHASE-RELATED"/>
    <property type="match status" value="1"/>
</dbReference>
<accession>A0ABW2MUX0</accession>
<proteinExistence type="predicted"/>
<keyword evidence="4" id="KW-1185">Reference proteome</keyword>
<dbReference type="RefSeq" id="WP_380217800.1">
    <property type="nucleotide sequence ID" value="NZ_JBHTBN010000004.1"/>
</dbReference>
<dbReference type="Gene3D" id="3.40.47.10">
    <property type="match status" value="1"/>
</dbReference>